<proteinExistence type="predicted"/>
<dbReference type="RefSeq" id="WP_157393314.1">
    <property type="nucleotide sequence ID" value="NZ_WRPP01000015.1"/>
</dbReference>
<evidence type="ECO:0000313" key="1">
    <source>
        <dbReference type="EMBL" id="MVU83727.1"/>
    </source>
</evidence>
<dbReference type="Proteomes" id="UP000466794">
    <property type="component" value="Unassembled WGS sequence"/>
</dbReference>
<comment type="caution">
    <text evidence="1">The sequence shown here is derived from an EMBL/GenBank/DDBJ whole genome shotgun (WGS) entry which is preliminary data.</text>
</comment>
<gene>
    <name evidence="1" type="ORF">GPX89_41645</name>
</gene>
<keyword evidence="2" id="KW-1185">Reference proteome</keyword>
<name>A0A7K1VAX9_9NOCA</name>
<sequence length="175" mass="18981">MLTVTMNDRAATLLRASAGFDRLDPPGGLAEGLRAWADRGIARRGEVIGWAPVPATADHAPGDFVDLTGWECAHTYLHLEDFVPDDIIARDGSSLTVATQRELLRHGIALTRELAALAATPTPPIALRCIISANETNGTFRFHEIRPGESWHTPDLDNYDSDAVVVIDFTASQPK</sequence>
<protein>
    <submittedName>
        <fullName evidence="1">Uncharacterized protein</fullName>
    </submittedName>
</protein>
<accession>A0A7K1VAX9</accession>
<reference evidence="1 2" key="1">
    <citation type="submission" date="2019-12" db="EMBL/GenBank/DDBJ databases">
        <title>Nocardia sp. nov. ET3-3 isolated from soil.</title>
        <authorList>
            <person name="Kanchanasin P."/>
            <person name="Tanasupawat S."/>
            <person name="Yuki M."/>
            <person name="Kudo T."/>
        </authorList>
    </citation>
    <scope>NUCLEOTIDE SEQUENCE [LARGE SCALE GENOMIC DNA]</scope>
    <source>
        <strain evidence="1 2">ET3-3</strain>
    </source>
</reference>
<dbReference type="EMBL" id="WRPP01000015">
    <property type="protein sequence ID" value="MVU83727.1"/>
    <property type="molecule type" value="Genomic_DNA"/>
</dbReference>
<organism evidence="1 2">
    <name type="scientific">Nocardia terrae</name>
    <dbReference type="NCBI Taxonomy" id="2675851"/>
    <lineage>
        <taxon>Bacteria</taxon>
        <taxon>Bacillati</taxon>
        <taxon>Actinomycetota</taxon>
        <taxon>Actinomycetes</taxon>
        <taxon>Mycobacteriales</taxon>
        <taxon>Nocardiaceae</taxon>
        <taxon>Nocardia</taxon>
    </lineage>
</organism>
<evidence type="ECO:0000313" key="2">
    <source>
        <dbReference type="Proteomes" id="UP000466794"/>
    </source>
</evidence>
<dbReference type="AlphaFoldDB" id="A0A7K1VAX9"/>